<accession>A0AAV0W9H8</accession>
<dbReference type="SUPFAM" id="SSF53098">
    <property type="entry name" value="Ribonuclease H-like"/>
    <property type="match status" value="1"/>
</dbReference>
<gene>
    <name evidence="1" type="ORF">MEUPH1_LOCUS8589</name>
</gene>
<comment type="caution">
    <text evidence="1">The sequence shown here is derived from an EMBL/GenBank/DDBJ whole genome shotgun (WGS) entry which is preliminary data.</text>
</comment>
<dbReference type="AlphaFoldDB" id="A0AAV0W9H8"/>
<reference evidence="1 2" key="1">
    <citation type="submission" date="2023-01" db="EMBL/GenBank/DDBJ databases">
        <authorList>
            <person name="Whitehead M."/>
        </authorList>
    </citation>
    <scope>NUCLEOTIDE SEQUENCE [LARGE SCALE GENOMIC DNA]</scope>
</reference>
<proteinExistence type="predicted"/>
<sequence length="197" mass="23262">MYLFLPKDTRYYYCKNNSRLENLKENNFKYCAFLITPLISSLTKRFNLFFELSPEINEAILATCFHPNFKLRWIPDYISDHEKKIIQNLCINATEQIINECSNHESSRDSEDGFFIFSPQVENKQQSQNELELITYFNDNNKSLNCLNNYPSIKKLFIKYNTSLCSSAPVERLFSFASFVHSPSRSNLSDHMFEKLR</sequence>
<dbReference type="InterPro" id="IPR012337">
    <property type="entry name" value="RNaseH-like_sf"/>
</dbReference>
<dbReference type="EMBL" id="CARXXK010000001">
    <property type="protein sequence ID" value="CAI6352333.1"/>
    <property type="molecule type" value="Genomic_DNA"/>
</dbReference>
<protein>
    <recommendedName>
        <fullName evidence="3">HAT C-terminal dimerisation domain-containing protein</fullName>
    </recommendedName>
</protein>
<dbReference type="Proteomes" id="UP001160148">
    <property type="component" value="Unassembled WGS sequence"/>
</dbReference>
<evidence type="ECO:0000313" key="1">
    <source>
        <dbReference type="EMBL" id="CAI6352333.1"/>
    </source>
</evidence>
<evidence type="ECO:0008006" key="3">
    <source>
        <dbReference type="Google" id="ProtNLM"/>
    </source>
</evidence>
<evidence type="ECO:0000313" key="2">
    <source>
        <dbReference type="Proteomes" id="UP001160148"/>
    </source>
</evidence>
<name>A0AAV0W9H8_9HEMI</name>
<keyword evidence="2" id="KW-1185">Reference proteome</keyword>
<organism evidence="1 2">
    <name type="scientific">Macrosiphum euphorbiae</name>
    <name type="common">potato aphid</name>
    <dbReference type="NCBI Taxonomy" id="13131"/>
    <lineage>
        <taxon>Eukaryota</taxon>
        <taxon>Metazoa</taxon>
        <taxon>Ecdysozoa</taxon>
        <taxon>Arthropoda</taxon>
        <taxon>Hexapoda</taxon>
        <taxon>Insecta</taxon>
        <taxon>Pterygota</taxon>
        <taxon>Neoptera</taxon>
        <taxon>Paraneoptera</taxon>
        <taxon>Hemiptera</taxon>
        <taxon>Sternorrhyncha</taxon>
        <taxon>Aphidomorpha</taxon>
        <taxon>Aphidoidea</taxon>
        <taxon>Aphididae</taxon>
        <taxon>Macrosiphini</taxon>
        <taxon>Macrosiphum</taxon>
    </lineage>
</organism>